<sequence>MSKRYVKTRVKERFGPKIEKVNISEKYFWPRAIAAGVLLLIGTILLAHSCARYFGTQDGWQEITIESSQETNYSSEFSLQYDIGRSGVSAGVEKRNVTATYTEALTEAYDIFNADEQGKDSANLYDLNQHPNETLTVSKELYQALETLEQYDARWIYLGPVYALSTNLFQSEDDVIASDYDPYREQSLADFYQKIADFARDPQQIQIEKKGNNQVCLKVSQEYMQFAKDNEIDQFVELSYMRNAFVCDYIADKLTEEGYTNGFVSSYEGYTRYLNREDYSYTGTIYGRNGAKTGKIADETISGMNATVVLKDFAVADLEKYRYYKYGDGTARSSYMSLSDGKDYAAIPYLYAASENSGCAEILLQLLPHYITDEWDVDAVYALSKNGIYVIYTENGKAYTNLPNNEYKESP</sequence>
<dbReference type="EMBL" id="PDYG01000123">
    <property type="protein sequence ID" value="PHU36816.1"/>
    <property type="molecule type" value="Genomic_DNA"/>
</dbReference>
<evidence type="ECO:0000256" key="1">
    <source>
        <dbReference type="SAM" id="Phobius"/>
    </source>
</evidence>
<gene>
    <name evidence="2" type="ORF">CSX02_11630</name>
</gene>
<comment type="caution">
    <text evidence="2">The sequence shown here is derived from an EMBL/GenBank/DDBJ whole genome shotgun (WGS) entry which is preliminary data.</text>
</comment>
<dbReference type="RefSeq" id="WP_031546073.1">
    <property type="nucleotide sequence ID" value="NZ_JANSWH010000061.1"/>
</dbReference>
<evidence type="ECO:0000313" key="2">
    <source>
        <dbReference type="EMBL" id="PHU36816.1"/>
    </source>
</evidence>
<dbReference type="AlphaFoldDB" id="A0A2G3E0K6"/>
<organism evidence="2 3">
    <name type="scientific">Agathobacter ruminis</name>
    <dbReference type="NCBI Taxonomy" id="1712665"/>
    <lineage>
        <taxon>Bacteria</taxon>
        <taxon>Bacillati</taxon>
        <taxon>Bacillota</taxon>
        <taxon>Clostridia</taxon>
        <taxon>Lachnospirales</taxon>
        <taxon>Lachnospiraceae</taxon>
        <taxon>Agathobacter</taxon>
    </lineage>
</organism>
<reference evidence="2 3" key="2">
    <citation type="submission" date="2017-10" db="EMBL/GenBank/DDBJ databases">
        <authorList>
            <person name="Banno H."/>
            <person name="Chua N.-H."/>
        </authorList>
    </citation>
    <scope>NUCLEOTIDE SEQUENCE [LARGE SCALE GENOMIC DNA]</scope>
    <source>
        <strain evidence="2 3">JK623</strain>
    </source>
</reference>
<protein>
    <submittedName>
        <fullName evidence="2">Uncharacterized protein</fullName>
    </submittedName>
</protein>
<keyword evidence="1" id="KW-0472">Membrane</keyword>
<proteinExistence type="predicted"/>
<feature type="transmembrane region" description="Helical" evidence="1">
    <location>
        <begin position="28"/>
        <end position="47"/>
    </location>
</feature>
<evidence type="ECO:0000313" key="3">
    <source>
        <dbReference type="Proteomes" id="UP000224563"/>
    </source>
</evidence>
<keyword evidence="3" id="KW-1185">Reference proteome</keyword>
<name>A0A2G3E0K6_9FIRM</name>
<reference evidence="2 3" key="1">
    <citation type="submission" date="2017-10" db="EMBL/GenBank/DDBJ databases">
        <title>Resolving the taxonomy of Roseburia spp., Eubacterium rectale and Agathobacter spp. through phylogenomic analysis.</title>
        <authorList>
            <person name="Sheridan P.O."/>
            <person name="Walker A.W."/>
            <person name="Duncan S.H."/>
            <person name="Scott K.P."/>
            <person name="Toole P.W.O."/>
            <person name="Luis P."/>
            <person name="Flint H.J."/>
        </authorList>
    </citation>
    <scope>NUCLEOTIDE SEQUENCE [LARGE SCALE GENOMIC DNA]</scope>
    <source>
        <strain evidence="2 3">JK623</strain>
    </source>
</reference>
<keyword evidence="1" id="KW-0812">Transmembrane</keyword>
<keyword evidence="1" id="KW-1133">Transmembrane helix</keyword>
<dbReference type="Proteomes" id="UP000224563">
    <property type="component" value="Unassembled WGS sequence"/>
</dbReference>
<accession>A0A2G3E0K6</accession>